<sequence length="172" mass="20001">MLVFQLLDREHYLALLCPSKFQILLLPQNLLLQAVLWILSLGVPHLPSSSLYHFHPPSVGHPLYSCLSQEPQSYPSWRSLLWTGFHHPHSCQLFWHHLLLQPLHFVQWIGLSLCLPPPELVFRCSYLQCSSQVLLVPPSWFLPLLLLHLCNLQLFLLENIVVRLLYQCAFPL</sequence>
<protein>
    <submittedName>
        <fullName evidence="1">Uncharacterized protein</fullName>
    </submittedName>
</protein>
<name>A0A2P2MSZ9_RHIMU</name>
<reference evidence="1" key="1">
    <citation type="submission" date="2018-02" db="EMBL/GenBank/DDBJ databases">
        <title>Rhizophora mucronata_Transcriptome.</title>
        <authorList>
            <person name="Meera S.P."/>
            <person name="Sreeshan A."/>
            <person name="Augustine A."/>
        </authorList>
    </citation>
    <scope>NUCLEOTIDE SEQUENCE</scope>
    <source>
        <tissue evidence="1">Leaf</tissue>
    </source>
</reference>
<dbReference type="EMBL" id="GGEC01052862">
    <property type="protein sequence ID" value="MBX33346.1"/>
    <property type="molecule type" value="Transcribed_RNA"/>
</dbReference>
<organism evidence="1">
    <name type="scientific">Rhizophora mucronata</name>
    <name type="common">Asiatic mangrove</name>
    <dbReference type="NCBI Taxonomy" id="61149"/>
    <lineage>
        <taxon>Eukaryota</taxon>
        <taxon>Viridiplantae</taxon>
        <taxon>Streptophyta</taxon>
        <taxon>Embryophyta</taxon>
        <taxon>Tracheophyta</taxon>
        <taxon>Spermatophyta</taxon>
        <taxon>Magnoliopsida</taxon>
        <taxon>eudicotyledons</taxon>
        <taxon>Gunneridae</taxon>
        <taxon>Pentapetalae</taxon>
        <taxon>rosids</taxon>
        <taxon>fabids</taxon>
        <taxon>Malpighiales</taxon>
        <taxon>Rhizophoraceae</taxon>
        <taxon>Rhizophora</taxon>
    </lineage>
</organism>
<proteinExistence type="predicted"/>
<dbReference type="AlphaFoldDB" id="A0A2P2MSZ9"/>
<accession>A0A2P2MSZ9</accession>
<evidence type="ECO:0000313" key="1">
    <source>
        <dbReference type="EMBL" id="MBX33346.1"/>
    </source>
</evidence>